<organism evidence="2 3">
    <name type="scientific">Folsomia candida</name>
    <name type="common">Springtail</name>
    <dbReference type="NCBI Taxonomy" id="158441"/>
    <lineage>
        <taxon>Eukaryota</taxon>
        <taxon>Metazoa</taxon>
        <taxon>Ecdysozoa</taxon>
        <taxon>Arthropoda</taxon>
        <taxon>Hexapoda</taxon>
        <taxon>Collembola</taxon>
        <taxon>Entomobryomorpha</taxon>
        <taxon>Isotomoidea</taxon>
        <taxon>Isotomidae</taxon>
        <taxon>Proisotominae</taxon>
        <taxon>Folsomia</taxon>
    </lineage>
</organism>
<gene>
    <name evidence="2" type="ORF">Fcan01_22201</name>
</gene>
<keyword evidence="1" id="KW-1133">Transmembrane helix</keyword>
<sequence>MLIEILLACLVQYIVSFVALIIVGIGFVNLCYLLVSIQRLDYNRDEELGKLPPGRDSFKKLLNFGVTLGVILLNGYILCEIIFSREMAETDFMTTIWLGLVDLAVSLGACAIQL</sequence>
<feature type="transmembrane region" description="Helical" evidence="1">
    <location>
        <begin position="12"/>
        <end position="35"/>
    </location>
</feature>
<feature type="transmembrane region" description="Helical" evidence="1">
    <location>
        <begin position="95"/>
        <end position="112"/>
    </location>
</feature>
<comment type="caution">
    <text evidence="2">The sequence shown here is derived from an EMBL/GenBank/DDBJ whole genome shotgun (WGS) entry which is preliminary data.</text>
</comment>
<dbReference type="AlphaFoldDB" id="A0A226DDN1"/>
<keyword evidence="1" id="KW-0812">Transmembrane</keyword>
<accession>A0A226DDN1</accession>
<protein>
    <submittedName>
        <fullName evidence="2">Uncharacterized protein</fullName>
    </submittedName>
</protein>
<keyword evidence="3" id="KW-1185">Reference proteome</keyword>
<name>A0A226DDN1_FOLCA</name>
<dbReference type="Proteomes" id="UP000198287">
    <property type="component" value="Unassembled WGS sequence"/>
</dbReference>
<evidence type="ECO:0000256" key="1">
    <source>
        <dbReference type="SAM" id="Phobius"/>
    </source>
</evidence>
<evidence type="ECO:0000313" key="2">
    <source>
        <dbReference type="EMBL" id="OXA43230.1"/>
    </source>
</evidence>
<keyword evidence="1" id="KW-0472">Membrane</keyword>
<feature type="transmembrane region" description="Helical" evidence="1">
    <location>
        <begin position="61"/>
        <end position="83"/>
    </location>
</feature>
<dbReference type="EMBL" id="LNIX01000023">
    <property type="protein sequence ID" value="OXA43230.1"/>
    <property type="molecule type" value="Genomic_DNA"/>
</dbReference>
<reference evidence="2 3" key="1">
    <citation type="submission" date="2015-12" db="EMBL/GenBank/DDBJ databases">
        <title>The genome of Folsomia candida.</title>
        <authorList>
            <person name="Faddeeva A."/>
            <person name="Derks M.F."/>
            <person name="Anvar Y."/>
            <person name="Smit S."/>
            <person name="Van Straalen N."/>
            <person name="Roelofs D."/>
        </authorList>
    </citation>
    <scope>NUCLEOTIDE SEQUENCE [LARGE SCALE GENOMIC DNA]</scope>
    <source>
        <strain evidence="2 3">VU population</strain>
        <tissue evidence="2">Whole body</tissue>
    </source>
</reference>
<evidence type="ECO:0000313" key="3">
    <source>
        <dbReference type="Proteomes" id="UP000198287"/>
    </source>
</evidence>
<proteinExistence type="predicted"/>